<dbReference type="Proteomes" id="UP001556709">
    <property type="component" value="Unassembled WGS sequence"/>
</dbReference>
<dbReference type="InterPro" id="IPR038770">
    <property type="entry name" value="Na+/solute_symporter_sf"/>
</dbReference>
<feature type="transmembrane region" description="Helical" evidence="8">
    <location>
        <begin position="229"/>
        <end position="251"/>
    </location>
</feature>
<dbReference type="RefSeq" id="WP_367958395.1">
    <property type="nucleotide sequence ID" value="NZ_JBAKFK010000002.1"/>
</dbReference>
<feature type="transmembrane region" description="Helical" evidence="8">
    <location>
        <begin position="6"/>
        <end position="22"/>
    </location>
</feature>
<name>A0ABV3TFQ4_9GAMM</name>
<feature type="transmembrane region" description="Helical" evidence="8">
    <location>
        <begin position="167"/>
        <end position="190"/>
    </location>
</feature>
<feature type="transmembrane region" description="Helical" evidence="8">
    <location>
        <begin position="34"/>
        <end position="55"/>
    </location>
</feature>
<feature type="transmembrane region" description="Helical" evidence="8">
    <location>
        <begin position="289"/>
        <end position="310"/>
    </location>
</feature>
<keyword evidence="5 8" id="KW-0812">Transmembrane</keyword>
<evidence type="ECO:0000256" key="3">
    <source>
        <dbReference type="ARBA" id="ARBA00022448"/>
    </source>
</evidence>
<accession>A0ABV3TFQ4</accession>
<keyword evidence="10" id="KW-1185">Reference proteome</keyword>
<protein>
    <submittedName>
        <fullName evidence="9">AEC family transporter</fullName>
    </submittedName>
</protein>
<keyword evidence="3" id="KW-0813">Transport</keyword>
<dbReference type="InterPro" id="IPR004776">
    <property type="entry name" value="Mem_transp_PIN-like"/>
</dbReference>
<feature type="transmembrane region" description="Helical" evidence="8">
    <location>
        <begin position="100"/>
        <end position="119"/>
    </location>
</feature>
<evidence type="ECO:0000256" key="5">
    <source>
        <dbReference type="ARBA" id="ARBA00022692"/>
    </source>
</evidence>
<evidence type="ECO:0000256" key="7">
    <source>
        <dbReference type="ARBA" id="ARBA00023136"/>
    </source>
</evidence>
<organism evidence="9 10">
    <name type="scientific">Spiribacter pallidus</name>
    <dbReference type="NCBI Taxonomy" id="1987936"/>
    <lineage>
        <taxon>Bacteria</taxon>
        <taxon>Pseudomonadati</taxon>
        <taxon>Pseudomonadota</taxon>
        <taxon>Gammaproteobacteria</taxon>
        <taxon>Chromatiales</taxon>
        <taxon>Ectothiorhodospiraceae</taxon>
        <taxon>Spiribacter</taxon>
    </lineage>
</organism>
<keyword evidence="6 8" id="KW-1133">Transmembrane helix</keyword>
<evidence type="ECO:0000313" key="9">
    <source>
        <dbReference type="EMBL" id="MEX0469355.1"/>
    </source>
</evidence>
<reference evidence="9 10" key="1">
    <citation type="submission" date="2024-02" db="EMBL/GenBank/DDBJ databases">
        <title>New especies of Spiribacter isolated from saline water.</title>
        <authorList>
            <person name="Leon M.J."/>
            <person name="De La Haba R."/>
            <person name="Sanchez-Porro C."/>
            <person name="Ventosa A."/>
        </authorList>
    </citation>
    <scope>NUCLEOTIDE SEQUENCE [LARGE SCALE GENOMIC DNA]</scope>
    <source>
        <strain evidence="10">ag22IC6-390</strain>
    </source>
</reference>
<evidence type="ECO:0000256" key="8">
    <source>
        <dbReference type="SAM" id="Phobius"/>
    </source>
</evidence>
<evidence type="ECO:0000313" key="10">
    <source>
        <dbReference type="Proteomes" id="UP001556709"/>
    </source>
</evidence>
<dbReference type="PANTHER" id="PTHR36838:SF3">
    <property type="entry name" value="TRANSPORTER AUXIN EFFLUX CARRIER EC FAMILY"/>
    <property type="match status" value="1"/>
</dbReference>
<comment type="subcellular location">
    <subcellularLocation>
        <location evidence="1">Cell membrane</location>
        <topology evidence="1">Multi-pass membrane protein</topology>
    </subcellularLocation>
</comment>
<feature type="transmembrane region" description="Helical" evidence="8">
    <location>
        <begin position="125"/>
        <end position="146"/>
    </location>
</feature>
<dbReference type="Pfam" id="PF03547">
    <property type="entry name" value="Mem_trans"/>
    <property type="match status" value="2"/>
</dbReference>
<evidence type="ECO:0000256" key="2">
    <source>
        <dbReference type="ARBA" id="ARBA00010145"/>
    </source>
</evidence>
<feature type="transmembrane region" description="Helical" evidence="8">
    <location>
        <begin position="257"/>
        <end position="277"/>
    </location>
</feature>
<evidence type="ECO:0000256" key="4">
    <source>
        <dbReference type="ARBA" id="ARBA00022475"/>
    </source>
</evidence>
<gene>
    <name evidence="9" type="ORF">V6X73_06415</name>
</gene>
<keyword evidence="4" id="KW-1003">Cell membrane</keyword>
<dbReference type="EMBL" id="JBAKFM010000002">
    <property type="protein sequence ID" value="MEX0469355.1"/>
    <property type="molecule type" value="Genomic_DNA"/>
</dbReference>
<keyword evidence="7 8" id="KW-0472">Membrane</keyword>
<sequence>MQAVINLALPFFALIFTGYLAARSRILNETAVSGLNGFVFYFALPALLLVKTYAAPAATGQVVDLLIAYYLPGLVLFFATVWVGQRLLKLRMADASIQGLGAVFSNVGFIGLPLIILLYGSEAALPAVLIVMGDTIVMLGLATALVEADLGTGRGILPLLRRTAGGIIRNPIVMAGVVGLGLNLMSVPVAEPIQRYGGLLANAAGPCALFALGATLAGRPMREGAGETAYVVTLKLFVHPALVAMMVFWVVDLPPVWAAAALLQASLPIAANVYVLAKRYEQRPAQVSSAIFFSTAAGVLTISLLISWLYGG</sequence>
<evidence type="ECO:0000256" key="6">
    <source>
        <dbReference type="ARBA" id="ARBA00022989"/>
    </source>
</evidence>
<feature type="transmembrane region" description="Helical" evidence="8">
    <location>
        <begin position="196"/>
        <end position="217"/>
    </location>
</feature>
<comment type="caution">
    <text evidence="9">The sequence shown here is derived from an EMBL/GenBank/DDBJ whole genome shotgun (WGS) entry which is preliminary data.</text>
</comment>
<comment type="similarity">
    <text evidence="2">Belongs to the auxin efflux carrier (TC 2.A.69) family.</text>
</comment>
<feature type="transmembrane region" description="Helical" evidence="8">
    <location>
        <begin position="67"/>
        <end position="88"/>
    </location>
</feature>
<evidence type="ECO:0000256" key="1">
    <source>
        <dbReference type="ARBA" id="ARBA00004651"/>
    </source>
</evidence>
<dbReference type="Gene3D" id="1.20.1530.20">
    <property type="match status" value="1"/>
</dbReference>
<proteinExistence type="inferred from homology"/>
<dbReference type="PANTHER" id="PTHR36838">
    <property type="entry name" value="AUXIN EFFLUX CARRIER FAMILY PROTEIN"/>
    <property type="match status" value="1"/>
</dbReference>